<dbReference type="InterPro" id="IPR035906">
    <property type="entry name" value="MetI-like_sf"/>
</dbReference>
<accession>A0A644VET9</accession>
<protein>
    <submittedName>
        <fullName evidence="11">Putative glutamine ABC transporter permease protein GlnM</fullName>
    </submittedName>
</protein>
<comment type="subcellular location">
    <subcellularLocation>
        <location evidence="1">Cell membrane</location>
        <topology evidence="1">Multi-pass membrane protein</topology>
    </subcellularLocation>
</comment>
<dbReference type="PROSITE" id="PS50928">
    <property type="entry name" value="ABC_TM1"/>
    <property type="match status" value="1"/>
</dbReference>
<dbReference type="InterPro" id="IPR000515">
    <property type="entry name" value="MetI-like"/>
</dbReference>
<keyword evidence="5 9" id="KW-0812">Transmembrane</keyword>
<evidence type="ECO:0000256" key="7">
    <source>
        <dbReference type="ARBA" id="ARBA00022989"/>
    </source>
</evidence>
<dbReference type="PANTHER" id="PTHR30614">
    <property type="entry name" value="MEMBRANE COMPONENT OF AMINO ACID ABC TRANSPORTER"/>
    <property type="match status" value="1"/>
</dbReference>
<sequence length="228" mass="24808">MGSVAVTGPFAWFKWQALFSDWTIFAEGFLTTVMVSVLGLCLALALGVVFGVLGSTHLKLFRAINRVYVEFIQNTPLVIQVFFVYNGLPHIGLMLPVFSVGVLGVGVYHGAYIAEVVRAGIQAIHRGQMEAALSQGFSYWGAMRHVILPQAARVVLPPLTNQAVSLIKNTSVLAMIAGGDLMYRADSWSAGNIYYGPAYVTAGLLYLLLCFPLAQLAQYLERKMEVSA</sequence>
<dbReference type="PANTHER" id="PTHR30614:SF20">
    <property type="entry name" value="GLUTAMINE TRANSPORT SYSTEM PERMEASE PROTEIN GLNP"/>
    <property type="match status" value="1"/>
</dbReference>
<keyword evidence="8 9" id="KW-0472">Membrane</keyword>
<comment type="caution">
    <text evidence="11">The sequence shown here is derived from an EMBL/GenBank/DDBJ whole genome shotgun (WGS) entry which is preliminary data.</text>
</comment>
<keyword evidence="6" id="KW-0029">Amino-acid transport</keyword>
<proteinExistence type="inferred from homology"/>
<feature type="transmembrane region" description="Helical" evidence="9">
    <location>
        <begin position="91"/>
        <end position="114"/>
    </location>
</feature>
<feature type="transmembrane region" description="Helical" evidence="9">
    <location>
        <begin position="67"/>
        <end position="85"/>
    </location>
</feature>
<dbReference type="GO" id="GO:0006865">
    <property type="term" value="P:amino acid transport"/>
    <property type="evidence" value="ECO:0007669"/>
    <property type="project" value="UniProtKB-KW"/>
</dbReference>
<dbReference type="InterPro" id="IPR010065">
    <property type="entry name" value="AA_ABC_transptr_permease_3TM"/>
</dbReference>
<dbReference type="AlphaFoldDB" id="A0A644VET9"/>
<comment type="similarity">
    <text evidence="2">Belongs to the binding-protein-dependent transport system permease family. HisMQ subfamily.</text>
</comment>
<evidence type="ECO:0000256" key="9">
    <source>
        <dbReference type="SAM" id="Phobius"/>
    </source>
</evidence>
<dbReference type="Gene3D" id="1.10.3720.10">
    <property type="entry name" value="MetI-like"/>
    <property type="match status" value="1"/>
</dbReference>
<evidence type="ECO:0000256" key="1">
    <source>
        <dbReference type="ARBA" id="ARBA00004651"/>
    </source>
</evidence>
<gene>
    <name evidence="11" type="primary">glnM_3</name>
    <name evidence="11" type="ORF">SDC9_35717</name>
</gene>
<dbReference type="SUPFAM" id="SSF161098">
    <property type="entry name" value="MetI-like"/>
    <property type="match status" value="1"/>
</dbReference>
<evidence type="ECO:0000256" key="5">
    <source>
        <dbReference type="ARBA" id="ARBA00022692"/>
    </source>
</evidence>
<dbReference type="NCBIfam" id="TIGR01726">
    <property type="entry name" value="HEQRo_perm_3TM"/>
    <property type="match status" value="1"/>
</dbReference>
<keyword evidence="7 9" id="KW-1133">Transmembrane helix</keyword>
<name>A0A644VET9_9ZZZZ</name>
<feature type="transmembrane region" description="Helical" evidence="9">
    <location>
        <begin position="29"/>
        <end position="55"/>
    </location>
</feature>
<evidence type="ECO:0000256" key="6">
    <source>
        <dbReference type="ARBA" id="ARBA00022970"/>
    </source>
</evidence>
<evidence type="ECO:0000256" key="3">
    <source>
        <dbReference type="ARBA" id="ARBA00022448"/>
    </source>
</evidence>
<feature type="transmembrane region" description="Helical" evidence="9">
    <location>
        <begin position="193"/>
        <end position="214"/>
    </location>
</feature>
<evidence type="ECO:0000259" key="10">
    <source>
        <dbReference type="PROSITE" id="PS50928"/>
    </source>
</evidence>
<dbReference type="GO" id="GO:0022857">
    <property type="term" value="F:transmembrane transporter activity"/>
    <property type="evidence" value="ECO:0007669"/>
    <property type="project" value="InterPro"/>
</dbReference>
<keyword evidence="3" id="KW-0813">Transport</keyword>
<dbReference type="CDD" id="cd06261">
    <property type="entry name" value="TM_PBP2"/>
    <property type="match status" value="1"/>
</dbReference>
<dbReference type="EMBL" id="VSSQ01000285">
    <property type="protein sequence ID" value="MPL89675.1"/>
    <property type="molecule type" value="Genomic_DNA"/>
</dbReference>
<evidence type="ECO:0000256" key="8">
    <source>
        <dbReference type="ARBA" id="ARBA00023136"/>
    </source>
</evidence>
<organism evidence="11">
    <name type="scientific">bioreactor metagenome</name>
    <dbReference type="NCBI Taxonomy" id="1076179"/>
    <lineage>
        <taxon>unclassified sequences</taxon>
        <taxon>metagenomes</taxon>
        <taxon>ecological metagenomes</taxon>
    </lineage>
</organism>
<dbReference type="Pfam" id="PF00528">
    <property type="entry name" value="BPD_transp_1"/>
    <property type="match status" value="1"/>
</dbReference>
<feature type="domain" description="ABC transmembrane type-1" evidence="10">
    <location>
        <begin position="29"/>
        <end position="217"/>
    </location>
</feature>
<evidence type="ECO:0000256" key="2">
    <source>
        <dbReference type="ARBA" id="ARBA00010072"/>
    </source>
</evidence>
<dbReference type="GO" id="GO:0043190">
    <property type="term" value="C:ATP-binding cassette (ABC) transporter complex"/>
    <property type="evidence" value="ECO:0007669"/>
    <property type="project" value="InterPro"/>
</dbReference>
<keyword evidence="4" id="KW-1003">Cell membrane</keyword>
<evidence type="ECO:0000256" key="4">
    <source>
        <dbReference type="ARBA" id="ARBA00022475"/>
    </source>
</evidence>
<dbReference type="InterPro" id="IPR043429">
    <property type="entry name" value="ArtM/GltK/GlnP/TcyL/YhdX-like"/>
</dbReference>
<evidence type="ECO:0000313" key="11">
    <source>
        <dbReference type="EMBL" id="MPL89675.1"/>
    </source>
</evidence>
<reference evidence="11" key="1">
    <citation type="submission" date="2019-08" db="EMBL/GenBank/DDBJ databases">
        <authorList>
            <person name="Kucharzyk K."/>
            <person name="Murdoch R.W."/>
            <person name="Higgins S."/>
            <person name="Loffler F."/>
        </authorList>
    </citation>
    <scope>NUCLEOTIDE SEQUENCE</scope>
</reference>